<keyword evidence="3" id="KW-0472">Membrane</keyword>
<evidence type="ECO:0000256" key="2">
    <source>
        <dbReference type="ARBA" id="ARBA00007171"/>
    </source>
</evidence>
<evidence type="ECO:0000256" key="3">
    <source>
        <dbReference type="ARBA" id="ARBA00023136"/>
    </source>
</evidence>
<dbReference type="Gene3D" id="3.40.710.10">
    <property type="entry name" value="DD-peptidase/beta-lactamase superfamily"/>
    <property type="match status" value="1"/>
</dbReference>
<accession>A0A2U2MQW4</accession>
<name>A0A2U2MQW4_9BIFI</name>
<protein>
    <submittedName>
        <fullName evidence="7">Penicillin-binding protein 2</fullName>
    </submittedName>
</protein>
<dbReference type="GO" id="GO:0008658">
    <property type="term" value="F:penicillin binding"/>
    <property type="evidence" value="ECO:0007669"/>
    <property type="project" value="InterPro"/>
</dbReference>
<evidence type="ECO:0000259" key="6">
    <source>
        <dbReference type="Pfam" id="PF03717"/>
    </source>
</evidence>
<dbReference type="InterPro" id="IPR036138">
    <property type="entry name" value="PBP_dimer_sf"/>
</dbReference>
<evidence type="ECO:0000313" key="7">
    <source>
        <dbReference type="EMBL" id="PWG59236.1"/>
    </source>
</evidence>
<feature type="domain" description="Penicillin-binding protein transpeptidase" evidence="5">
    <location>
        <begin position="252"/>
        <end position="549"/>
    </location>
</feature>
<comment type="caution">
    <text evidence="7">The sequence shown here is derived from an EMBL/GenBank/DDBJ whole genome shotgun (WGS) entry which is preliminary data.</text>
</comment>
<dbReference type="InterPro" id="IPR001460">
    <property type="entry name" value="PCN-bd_Tpept"/>
</dbReference>
<feature type="domain" description="Penicillin-binding protein dimerisation" evidence="6">
    <location>
        <begin position="36"/>
        <end position="208"/>
    </location>
</feature>
<evidence type="ECO:0000313" key="8">
    <source>
        <dbReference type="Proteomes" id="UP000245753"/>
    </source>
</evidence>
<evidence type="ECO:0000256" key="1">
    <source>
        <dbReference type="ARBA" id="ARBA00004370"/>
    </source>
</evidence>
<dbReference type="GO" id="GO:0005886">
    <property type="term" value="C:plasma membrane"/>
    <property type="evidence" value="ECO:0007669"/>
    <property type="project" value="TreeGrafter"/>
</dbReference>
<dbReference type="SUPFAM" id="SSF56519">
    <property type="entry name" value="Penicillin binding protein dimerisation domain"/>
    <property type="match status" value="1"/>
</dbReference>
<dbReference type="AlphaFoldDB" id="A0A2U2MQW4"/>
<dbReference type="Gene3D" id="3.30.450.330">
    <property type="match status" value="1"/>
</dbReference>
<dbReference type="Pfam" id="PF00905">
    <property type="entry name" value="Transpeptidase"/>
    <property type="match status" value="1"/>
</dbReference>
<dbReference type="PANTHER" id="PTHR30627:SF1">
    <property type="entry name" value="PEPTIDOGLYCAN D,D-TRANSPEPTIDASE FTSI"/>
    <property type="match status" value="1"/>
</dbReference>
<dbReference type="OrthoDB" id="9789078at2"/>
<gene>
    <name evidence="7" type="ORF">DF200_08750</name>
</gene>
<dbReference type="GO" id="GO:0071555">
    <property type="term" value="P:cell wall organization"/>
    <property type="evidence" value="ECO:0007669"/>
    <property type="project" value="TreeGrafter"/>
</dbReference>
<evidence type="ECO:0000256" key="4">
    <source>
        <dbReference type="SAM" id="MobiDB-lite"/>
    </source>
</evidence>
<organism evidence="7 8">
    <name type="scientific">Bifidobacterium catulorum</name>
    <dbReference type="NCBI Taxonomy" id="1630173"/>
    <lineage>
        <taxon>Bacteria</taxon>
        <taxon>Bacillati</taxon>
        <taxon>Actinomycetota</taxon>
        <taxon>Actinomycetes</taxon>
        <taxon>Bifidobacteriales</taxon>
        <taxon>Bifidobacteriaceae</taxon>
        <taxon>Bifidobacterium</taxon>
    </lineage>
</organism>
<dbReference type="InterPro" id="IPR005311">
    <property type="entry name" value="PBP_dimer"/>
</dbReference>
<sequence length="573" mass="60880">MLFSLCIGKLSYIQLIAAGSVAEAATASRTVTKPLQSQRGTIVDTNGVVLAQSVERYTVYADQKAISEFKPIDCDGSNDSVCHSIDGHDVEGTGAAAVARMLAPVLGMNAMELGGKLVGTSRYVILKKNVVPAVKRSIDKLHLAGEINYELTSDRSYADDGGLMGSLLGGVDSTGTGVAGIEKMTDASLTGEDGETRYQRGANGQEIPGTRTESRQPVDGGKVKLTIDRDVQWYVKKALTDAKKKTGAEWGIGVVQQVKNGHIVAIADTDTYEAGSDEAKLNTSKAVTTVFEPGSTGKLITAAGLLQEGIHKPTDHFQVPYQTEVNGQTFHDSHEHGTLNLTLAGILKESSNTGTIMASKNYSLKKRYEYITRFGIGQSTGLGFPGESRGQLAPYQSWDLRTRNTVLFGQGYSASALQMTNVVATIANKGVRCGQSIIESSTDAQGNDTTPKTNQPVRVIDESVAKEMLDMMESMADQYKDIAGVKGYRIAGKSGTAQVAGDDGALTSNIGDFIAAIPADDPQYVVTVVLKDPEGTYGGVTAGPVVATIGEFLMQKYEVPNSPARKNAIPTEW</sequence>
<dbReference type="Gene3D" id="3.90.1310.10">
    <property type="entry name" value="Penicillin-binding protein 2a (Domain 2)"/>
    <property type="match status" value="1"/>
</dbReference>
<dbReference type="InterPro" id="IPR012338">
    <property type="entry name" value="Beta-lactam/transpept-like"/>
</dbReference>
<dbReference type="PANTHER" id="PTHR30627">
    <property type="entry name" value="PEPTIDOGLYCAN D,D-TRANSPEPTIDASE"/>
    <property type="match status" value="1"/>
</dbReference>
<dbReference type="SUPFAM" id="SSF56601">
    <property type="entry name" value="beta-lactamase/transpeptidase-like"/>
    <property type="match status" value="1"/>
</dbReference>
<dbReference type="InterPro" id="IPR050515">
    <property type="entry name" value="Beta-lactam/transpept"/>
</dbReference>
<feature type="region of interest" description="Disordered" evidence="4">
    <location>
        <begin position="193"/>
        <end position="219"/>
    </location>
</feature>
<evidence type="ECO:0000259" key="5">
    <source>
        <dbReference type="Pfam" id="PF00905"/>
    </source>
</evidence>
<dbReference type="Pfam" id="PF03717">
    <property type="entry name" value="PBP_dimer"/>
    <property type="match status" value="1"/>
</dbReference>
<comment type="similarity">
    <text evidence="2">Belongs to the transpeptidase family.</text>
</comment>
<comment type="subcellular location">
    <subcellularLocation>
        <location evidence="1">Membrane</location>
    </subcellularLocation>
</comment>
<reference evidence="7 8" key="1">
    <citation type="journal article" date="2018" name="Int. J. Syst. Evol. Microbiol.">
        <title>Bifidobacterium catulorum sp. nov., a novel taxon from the faeces of the baby common marmoset (Callithrix jacchus).</title>
        <authorList>
            <person name="Modesto M."/>
            <person name="Michelini S."/>
            <person name="Oki K."/>
            <person name="Biavati B."/>
            <person name="Watanabe K."/>
            <person name="Mattarelli P."/>
        </authorList>
    </citation>
    <scope>NUCLEOTIDE SEQUENCE [LARGE SCALE GENOMIC DNA]</scope>
    <source>
        <strain evidence="7 8">MRM 8.19</strain>
    </source>
</reference>
<dbReference type="EMBL" id="QFFN01000030">
    <property type="protein sequence ID" value="PWG59236.1"/>
    <property type="molecule type" value="Genomic_DNA"/>
</dbReference>
<dbReference type="Proteomes" id="UP000245753">
    <property type="component" value="Unassembled WGS sequence"/>
</dbReference>
<proteinExistence type="inferred from homology"/>
<keyword evidence="8" id="KW-1185">Reference proteome</keyword>